<accession>A0A9D5JVD5</accession>
<dbReference type="SUPFAM" id="SSF51556">
    <property type="entry name" value="Metallo-dependent hydrolases"/>
    <property type="match status" value="1"/>
</dbReference>
<dbReference type="Pfam" id="PF01979">
    <property type="entry name" value="Amidohydro_1"/>
    <property type="match status" value="1"/>
</dbReference>
<dbReference type="EMBL" id="WJJP01000311">
    <property type="protein sequence ID" value="MBD3324860.1"/>
    <property type="molecule type" value="Genomic_DNA"/>
</dbReference>
<dbReference type="Proteomes" id="UP000649604">
    <property type="component" value="Unassembled WGS sequence"/>
</dbReference>
<feature type="non-terminal residue" evidence="2">
    <location>
        <position position="1"/>
    </location>
</feature>
<dbReference type="InterPro" id="IPR057744">
    <property type="entry name" value="OTAase-like"/>
</dbReference>
<dbReference type="SUPFAM" id="SSF51338">
    <property type="entry name" value="Composite domain of metallo-dependent hydrolases"/>
    <property type="match status" value="1"/>
</dbReference>
<dbReference type="AlphaFoldDB" id="A0A9D5JVD5"/>
<organism evidence="2 3">
    <name type="scientific">candidate division KSB3 bacterium</name>
    <dbReference type="NCBI Taxonomy" id="2044937"/>
    <lineage>
        <taxon>Bacteria</taxon>
        <taxon>candidate division KSB3</taxon>
    </lineage>
</organism>
<dbReference type="Gene3D" id="2.30.40.10">
    <property type="entry name" value="Urease, subunit C, domain 1"/>
    <property type="match status" value="1"/>
</dbReference>
<dbReference type="InterPro" id="IPR000489">
    <property type="entry name" value="Pterin-binding_dom"/>
</dbReference>
<dbReference type="GO" id="GO:0016810">
    <property type="term" value="F:hydrolase activity, acting on carbon-nitrogen (but not peptide) bonds"/>
    <property type="evidence" value="ECO:0007669"/>
    <property type="project" value="InterPro"/>
</dbReference>
<evidence type="ECO:0000313" key="2">
    <source>
        <dbReference type="EMBL" id="MBD3324860.1"/>
    </source>
</evidence>
<protein>
    <submittedName>
        <fullName evidence="2">Amidohydrolase family protein</fullName>
    </submittedName>
</protein>
<sequence length="360" mass="38049">HEPVLDLAGHTILPGLMDAHVHLMFSGGPDPTAIQQYSDPLLTLIAAQNASKTLQAGFTTVRDTGARGFVDIALRTAIEQGMIQGPRLFVSGHFICMTGGHGSTFGARQADGVAECRKAAREQLRAGVDVVKVMATGGVLTEGTEPGAAQLSEEELRAAIEEAHKAGKITSAHAHGTQGIKNALRAGIDSIEHGTYADEVALEMMREQGVFLAICIGATRAPILKAASNPDIPAYIVQKNTAVLDHQLATLKTAYEMGINVVLGTDSGTPSNEHGHNAEELEIFVEQGIPPMDAIIASTSRVAKLLKIEDRLGTLEAGKLADVVVVQRDPLSNIAALKAPLYVIKDGVIVKHPHDEKGLK</sequence>
<dbReference type="GO" id="GO:0042558">
    <property type="term" value="P:pteridine-containing compound metabolic process"/>
    <property type="evidence" value="ECO:0007669"/>
    <property type="project" value="InterPro"/>
</dbReference>
<evidence type="ECO:0000313" key="3">
    <source>
        <dbReference type="Proteomes" id="UP000649604"/>
    </source>
</evidence>
<proteinExistence type="predicted"/>
<reference evidence="2" key="1">
    <citation type="submission" date="2019-11" db="EMBL/GenBank/DDBJ databases">
        <title>Microbial mats filling the niche in hypersaline microbial mats.</title>
        <authorList>
            <person name="Wong H.L."/>
            <person name="Macleod F.I."/>
            <person name="White R.A. III"/>
            <person name="Burns B.P."/>
        </authorList>
    </citation>
    <scope>NUCLEOTIDE SEQUENCE</scope>
    <source>
        <strain evidence="2">Rbin_158</strain>
    </source>
</reference>
<dbReference type="InterPro" id="IPR006680">
    <property type="entry name" value="Amidohydro-rel"/>
</dbReference>
<evidence type="ECO:0000259" key="1">
    <source>
        <dbReference type="PROSITE" id="PS50972"/>
    </source>
</evidence>
<dbReference type="PANTHER" id="PTHR43135">
    <property type="entry name" value="ALPHA-D-RIBOSE 1-METHYLPHOSPHONATE 5-TRIPHOSPHATE DIPHOSPHATASE"/>
    <property type="match status" value="1"/>
</dbReference>
<dbReference type="InterPro" id="IPR051781">
    <property type="entry name" value="Metallo-dep_Hydrolase"/>
</dbReference>
<gene>
    <name evidence="2" type="ORF">GF339_09765</name>
</gene>
<comment type="caution">
    <text evidence="2">The sequence shown here is derived from an EMBL/GenBank/DDBJ whole genome shotgun (WGS) entry which is preliminary data.</text>
</comment>
<dbReference type="CDD" id="cd01299">
    <property type="entry name" value="Met_dep_hydrolase_A"/>
    <property type="match status" value="1"/>
</dbReference>
<dbReference type="PROSITE" id="PS50972">
    <property type="entry name" value="PTERIN_BINDING"/>
    <property type="match status" value="1"/>
</dbReference>
<dbReference type="InterPro" id="IPR011059">
    <property type="entry name" value="Metal-dep_hydrolase_composite"/>
</dbReference>
<dbReference type="InterPro" id="IPR032466">
    <property type="entry name" value="Metal_Hydrolase"/>
</dbReference>
<dbReference type="Gene3D" id="3.20.20.140">
    <property type="entry name" value="Metal-dependent hydrolases"/>
    <property type="match status" value="1"/>
</dbReference>
<name>A0A9D5JVD5_9BACT</name>
<feature type="domain" description="Pterin-binding" evidence="1">
    <location>
        <begin position="88"/>
        <end position="360"/>
    </location>
</feature>
<dbReference type="PANTHER" id="PTHR43135:SF3">
    <property type="entry name" value="ALPHA-D-RIBOSE 1-METHYLPHOSPHONATE 5-TRIPHOSPHATE DIPHOSPHATASE"/>
    <property type="match status" value="1"/>
</dbReference>